<dbReference type="InterPro" id="IPR016140">
    <property type="entry name" value="Bifunc_inhib/LTP/seed_store"/>
</dbReference>
<dbReference type="PANTHER" id="PTHR33286:SF1">
    <property type="entry name" value="OS01G0800600 PROTEIN"/>
    <property type="match status" value="1"/>
</dbReference>
<keyword evidence="1" id="KW-0812">Transmembrane</keyword>
<dbReference type="InterPro" id="IPR036312">
    <property type="entry name" value="Bifun_inhib/LTP/seed_sf"/>
</dbReference>
<comment type="caution">
    <text evidence="4">The sequence shown here is derived from an EMBL/GenBank/DDBJ whole genome shotgun (WGS) entry which is preliminary data.</text>
</comment>
<dbReference type="PANTHER" id="PTHR33286">
    <property type="entry name" value="BIFUNCTIONAL INHIBITOR/LIPID-TRANSFER PROTEIN/SEED STORAGE 2S ALBUMIN SUPERFAMILY PROTEIN"/>
    <property type="match status" value="1"/>
</dbReference>
<keyword evidence="5" id="KW-1185">Reference proteome</keyword>
<evidence type="ECO:0000256" key="2">
    <source>
        <dbReference type="SAM" id="SignalP"/>
    </source>
</evidence>
<keyword evidence="1" id="KW-0472">Membrane</keyword>
<evidence type="ECO:0000313" key="5">
    <source>
        <dbReference type="Proteomes" id="UP001605036"/>
    </source>
</evidence>
<evidence type="ECO:0000259" key="3">
    <source>
        <dbReference type="SMART" id="SM00499"/>
    </source>
</evidence>
<dbReference type="Proteomes" id="UP001605036">
    <property type="component" value="Unassembled WGS sequence"/>
</dbReference>
<feature type="transmembrane region" description="Helical" evidence="1">
    <location>
        <begin position="145"/>
        <end position="168"/>
    </location>
</feature>
<accession>A0ABD1YID3</accession>
<dbReference type="Pfam" id="PF14368">
    <property type="entry name" value="LTP_2"/>
    <property type="match status" value="1"/>
</dbReference>
<gene>
    <name evidence="4" type="ORF">R1flu_014936</name>
</gene>
<feature type="signal peptide" evidence="2">
    <location>
        <begin position="1"/>
        <end position="20"/>
    </location>
</feature>
<evidence type="ECO:0000256" key="1">
    <source>
        <dbReference type="SAM" id="Phobius"/>
    </source>
</evidence>
<reference evidence="4 5" key="1">
    <citation type="submission" date="2024-09" db="EMBL/GenBank/DDBJ databases">
        <title>Chromosome-scale assembly of Riccia fluitans.</title>
        <authorList>
            <person name="Paukszto L."/>
            <person name="Sawicki J."/>
            <person name="Karawczyk K."/>
            <person name="Piernik-Szablinska J."/>
            <person name="Szczecinska M."/>
            <person name="Mazdziarz M."/>
        </authorList>
    </citation>
    <scope>NUCLEOTIDE SEQUENCE [LARGE SCALE GENOMIC DNA]</scope>
    <source>
        <strain evidence="4">Rf_01</strain>
        <tissue evidence="4">Aerial parts of the thallus</tissue>
    </source>
</reference>
<protein>
    <recommendedName>
        <fullName evidence="3">Bifunctional inhibitor/plant lipid transfer protein/seed storage helical domain-containing protein</fullName>
    </recommendedName>
</protein>
<organism evidence="4 5">
    <name type="scientific">Riccia fluitans</name>
    <dbReference type="NCBI Taxonomy" id="41844"/>
    <lineage>
        <taxon>Eukaryota</taxon>
        <taxon>Viridiplantae</taxon>
        <taxon>Streptophyta</taxon>
        <taxon>Embryophyta</taxon>
        <taxon>Marchantiophyta</taxon>
        <taxon>Marchantiopsida</taxon>
        <taxon>Marchantiidae</taxon>
        <taxon>Marchantiales</taxon>
        <taxon>Ricciaceae</taxon>
        <taxon>Riccia</taxon>
    </lineage>
</organism>
<evidence type="ECO:0000313" key="4">
    <source>
        <dbReference type="EMBL" id="KAL2630250.1"/>
    </source>
</evidence>
<name>A0ABD1YID3_9MARC</name>
<keyword evidence="1" id="KW-1133">Transmembrane helix</keyword>
<dbReference type="SUPFAM" id="SSF47699">
    <property type="entry name" value="Bifunctional inhibitor/lipid-transfer protein/seed storage 2S albumin"/>
    <property type="match status" value="1"/>
</dbReference>
<keyword evidence="2" id="KW-0732">Signal</keyword>
<dbReference type="SMART" id="SM00499">
    <property type="entry name" value="AAI"/>
    <property type="match status" value="1"/>
</dbReference>
<feature type="domain" description="Bifunctional inhibitor/plant lipid transfer protein/seed storage helical" evidence="3">
    <location>
        <begin position="38"/>
        <end position="113"/>
    </location>
</feature>
<dbReference type="Gene3D" id="1.10.110.10">
    <property type="entry name" value="Plant lipid-transfer and hydrophobic proteins"/>
    <property type="match status" value="1"/>
</dbReference>
<proteinExistence type="predicted"/>
<sequence>MARTILLSVLATLFMMGISAFDVDPRVTTVDNADSVDCDGTLRSLLSCLPAVEGDDPEPPSSDCCSAVVNVNTDCLCNAIGQGDAESFPGMNVNAALQLPRECGRVVPKGFKCAGWFLSPLVFRIWRCLLSLLQRTYFAIFRFRSFLLMRLVVLRILYLPSTLVVHIVELPSVHADKQGMNAPC</sequence>
<feature type="chain" id="PRO_5044753544" description="Bifunctional inhibitor/plant lipid transfer protein/seed storage helical domain-containing protein" evidence="2">
    <location>
        <begin position="21"/>
        <end position="184"/>
    </location>
</feature>
<dbReference type="AlphaFoldDB" id="A0ABD1YID3"/>
<dbReference type="EMBL" id="JBHFFA010000004">
    <property type="protein sequence ID" value="KAL2630250.1"/>
    <property type="molecule type" value="Genomic_DNA"/>
</dbReference>